<keyword evidence="2" id="KW-0732">Signal</keyword>
<evidence type="ECO:0000313" key="4">
    <source>
        <dbReference type="Proteomes" id="UP000215335"/>
    </source>
</evidence>
<protein>
    <submittedName>
        <fullName evidence="3">Uncharacterized protein</fullName>
    </submittedName>
</protein>
<keyword evidence="4" id="KW-1185">Reference proteome</keyword>
<reference evidence="3 4" key="1">
    <citation type="journal article" date="2017" name="Curr. Biol.">
        <title>The Evolution of Venom by Co-option of Single-Copy Genes.</title>
        <authorList>
            <person name="Martinson E.O."/>
            <person name="Mrinalini"/>
            <person name="Kelkar Y.D."/>
            <person name="Chang C.H."/>
            <person name="Werren J.H."/>
        </authorList>
    </citation>
    <scope>NUCLEOTIDE SEQUENCE [LARGE SCALE GENOMIC DNA]</scope>
    <source>
        <strain evidence="3 4">Alberta</strain>
        <tissue evidence="3">Whole body</tissue>
    </source>
</reference>
<evidence type="ECO:0000313" key="3">
    <source>
        <dbReference type="EMBL" id="OXU27029.1"/>
    </source>
</evidence>
<gene>
    <name evidence="3" type="ORF">TSAR_005991</name>
</gene>
<feature type="region of interest" description="Disordered" evidence="1">
    <location>
        <begin position="69"/>
        <end position="132"/>
    </location>
</feature>
<dbReference type="Proteomes" id="UP000215335">
    <property type="component" value="Unassembled WGS sequence"/>
</dbReference>
<feature type="chain" id="PRO_5012579196" evidence="2">
    <location>
        <begin position="20"/>
        <end position="201"/>
    </location>
</feature>
<evidence type="ECO:0000256" key="2">
    <source>
        <dbReference type="SAM" id="SignalP"/>
    </source>
</evidence>
<dbReference type="AlphaFoldDB" id="A0A232F992"/>
<dbReference type="EMBL" id="NNAY01000678">
    <property type="protein sequence ID" value="OXU27029.1"/>
    <property type="molecule type" value="Genomic_DNA"/>
</dbReference>
<feature type="signal peptide" evidence="2">
    <location>
        <begin position="1"/>
        <end position="19"/>
    </location>
</feature>
<proteinExistence type="predicted"/>
<name>A0A232F992_9HYME</name>
<accession>A0A232F992</accession>
<sequence length="201" mass="22648">MKSLLLTSFLILLAGEIASHPTSVISSGSLERNTDLPAASTDQDSHLERVHVKQETGFDGKVRSIRFSLEPGKDEKPVGARVNHADNVVPEVVTSSSESDSKSSSGSFSALDTTLSSRSRRSIDQQSDKNTLDDLQAEEAQVFRPLFVYRQQVARRLKIRNDRQSIGGGRPRVQRTNPNYNPYYYPSNYPYRYAPYEYPRY</sequence>
<dbReference type="OrthoDB" id="6784221at2759"/>
<feature type="compositionally biased region" description="Low complexity" evidence="1">
    <location>
        <begin position="95"/>
        <end position="109"/>
    </location>
</feature>
<comment type="caution">
    <text evidence="3">The sequence shown here is derived from an EMBL/GenBank/DDBJ whole genome shotgun (WGS) entry which is preliminary data.</text>
</comment>
<evidence type="ECO:0000256" key="1">
    <source>
        <dbReference type="SAM" id="MobiDB-lite"/>
    </source>
</evidence>
<organism evidence="3 4">
    <name type="scientific">Trichomalopsis sarcophagae</name>
    <dbReference type="NCBI Taxonomy" id="543379"/>
    <lineage>
        <taxon>Eukaryota</taxon>
        <taxon>Metazoa</taxon>
        <taxon>Ecdysozoa</taxon>
        <taxon>Arthropoda</taxon>
        <taxon>Hexapoda</taxon>
        <taxon>Insecta</taxon>
        <taxon>Pterygota</taxon>
        <taxon>Neoptera</taxon>
        <taxon>Endopterygota</taxon>
        <taxon>Hymenoptera</taxon>
        <taxon>Apocrita</taxon>
        <taxon>Proctotrupomorpha</taxon>
        <taxon>Chalcidoidea</taxon>
        <taxon>Pteromalidae</taxon>
        <taxon>Pteromalinae</taxon>
        <taxon>Trichomalopsis</taxon>
    </lineage>
</organism>
<feature type="compositionally biased region" description="Basic and acidic residues" evidence="1">
    <location>
        <begin position="121"/>
        <end position="132"/>
    </location>
</feature>